<feature type="compositionally biased region" description="Basic and acidic residues" evidence="1">
    <location>
        <begin position="426"/>
        <end position="440"/>
    </location>
</feature>
<dbReference type="HOGENOM" id="CLU_409365_0_0_1"/>
<evidence type="ECO:0000313" key="3">
    <source>
        <dbReference type="Proteomes" id="UP000027920"/>
    </source>
</evidence>
<feature type="region of interest" description="Disordered" evidence="1">
    <location>
        <begin position="419"/>
        <end position="468"/>
    </location>
</feature>
<accession>A0A072PRA4</accession>
<dbReference type="EMBL" id="AMGV01000002">
    <property type="protein sequence ID" value="KEF61848.1"/>
    <property type="molecule type" value="Genomic_DNA"/>
</dbReference>
<name>A0A072PRA4_9EURO</name>
<gene>
    <name evidence="2" type="ORF">A1O9_03419</name>
</gene>
<dbReference type="OrthoDB" id="3363286at2759"/>
<evidence type="ECO:0000313" key="2">
    <source>
        <dbReference type="EMBL" id="KEF61848.1"/>
    </source>
</evidence>
<comment type="caution">
    <text evidence="2">The sequence shown here is derived from an EMBL/GenBank/DDBJ whole genome shotgun (WGS) entry which is preliminary data.</text>
</comment>
<proteinExistence type="predicted"/>
<dbReference type="AlphaFoldDB" id="A0A072PRA4"/>
<organism evidence="2 3">
    <name type="scientific">Exophiala aquamarina CBS 119918</name>
    <dbReference type="NCBI Taxonomy" id="1182545"/>
    <lineage>
        <taxon>Eukaryota</taxon>
        <taxon>Fungi</taxon>
        <taxon>Dikarya</taxon>
        <taxon>Ascomycota</taxon>
        <taxon>Pezizomycotina</taxon>
        <taxon>Eurotiomycetes</taxon>
        <taxon>Chaetothyriomycetidae</taxon>
        <taxon>Chaetothyriales</taxon>
        <taxon>Herpotrichiellaceae</taxon>
        <taxon>Exophiala</taxon>
    </lineage>
</organism>
<dbReference type="Proteomes" id="UP000027920">
    <property type="component" value="Unassembled WGS sequence"/>
</dbReference>
<feature type="region of interest" description="Disordered" evidence="1">
    <location>
        <begin position="31"/>
        <end position="70"/>
    </location>
</feature>
<keyword evidence="3" id="KW-1185">Reference proteome</keyword>
<evidence type="ECO:0000256" key="1">
    <source>
        <dbReference type="SAM" id="MobiDB-lite"/>
    </source>
</evidence>
<sequence>MALQCPYQRISYATWRLQLIRTLYHTEFESRAPRSPFQRTRRKHYYSTSQHYQGDVSRRSRDTYSRTPRSLLDDSIARRNSPQNPFDYDGVSRMKGVLAEVDELRQKVGRQTFKRIAHTVPYESPVKHKLNDPHRRRHKRIATQEEIADLENNVWARILASPIRACFSSGTRLPVALLSNWSLVKEPTSDLIYTLPTELADLDAFEEKMAAEMYKEAWRYKAEEWRAAAQKRRAASGEGQTTESLDEDSNVGNSISATRPRGRHDPFSTRIFMYINYLRHLTATLGKRRNADPWKDVEKDKPIAFNSARLFNPRTREKLGAASHYEFNRTQVALATGEMERPTPESDRFDFKDSHWQPDIDDRLTRILQKRIVLAMRATAEVLDGSLRKQLERRILPLPIPRMGEFRIQRRHGYPETLRGWQGVDDLERQERKDSDKAFDESPSSQELVDEAGRPADEEAQPPPSWLPGSILLHIGKGNLEKLLVPETEPSSASQRLLPPLPRNSLIPTMVPIGGAYRIPAFSLHRFFTSSDNPNDIPESATANLKELEDIINTCASFNLSTQTATSSAPPPIPQNFFLLIKPFAGAQKNLVEEIWRLWRYVGGR</sequence>
<feature type="region of interest" description="Disordered" evidence="1">
    <location>
        <begin position="231"/>
        <end position="260"/>
    </location>
</feature>
<protein>
    <submittedName>
        <fullName evidence="2">Uncharacterized protein</fullName>
    </submittedName>
</protein>
<feature type="non-terminal residue" evidence="2">
    <location>
        <position position="605"/>
    </location>
</feature>
<reference evidence="2 3" key="1">
    <citation type="submission" date="2013-03" db="EMBL/GenBank/DDBJ databases">
        <title>The Genome Sequence of Exophiala aquamarina CBS 119918.</title>
        <authorList>
            <consortium name="The Broad Institute Genomics Platform"/>
            <person name="Cuomo C."/>
            <person name="de Hoog S."/>
            <person name="Gorbushina A."/>
            <person name="Walker B."/>
            <person name="Young S.K."/>
            <person name="Zeng Q."/>
            <person name="Gargeya S."/>
            <person name="Fitzgerald M."/>
            <person name="Haas B."/>
            <person name="Abouelleil A."/>
            <person name="Allen A.W."/>
            <person name="Alvarado L."/>
            <person name="Arachchi H.M."/>
            <person name="Berlin A.M."/>
            <person name="Chapman S.B."/>
            <person name="Gainer-Dewar J."/>
            <person name="Goldberg J."/>
            <person name="Griggs A."/>
            <person name="Gujja S."/>
            <person name="Hansen M."/>
            <person name="Howarth C."/>
            <person name="Imamovic A."/>
            <person name="Ireland A."/>
            <person name="Larimer J."/>
            <person name="McCowan C."/>
            <person name="Murphy C."/>
            <person name="Pearson M."/>
            <person name="Poon T.W."/>
            <person name="Priest M."/>
            <person name="Roberts A."/>
            <person name="Saif S."/>
            <person name="Shea T."/>
            <person name="Sisk P."/>
            <person name="Sykes S."/>
            <person name="Wortman J."/>
            <person name="Nusbaum C."/>
            <person name="Birren B."/>
        </authorList>
    </citation>
    <scope>NUCLEOTIDE SEQUENCE [LARGE SCALE GENOMIC DNA]</scope>
    <source>
        <strain evidence="2 3">CBS 119918</strain>
    </source>
</reference>
<dbReference type="GeneID" id="25278354"/>
<dbReference type="RefSeq" id="XP_013264438.1">
    <property type="nucleotide sequence ID" value="XM_013408984.1"/>
</dbReference>
<dbReference type="STRING" id="1182545.A0A072PRA4"/>
<dbReference type="VEuPathDB" id="FungiDB:A1O9_03419"/>